<comment type="caution">
    <text evidence="1">The sequence shown here is derived from an EMBL/GenBank/DDBJ whole genome shotgun (WGS) entry which is preliminary data.</text>
</comment>
<keyword evidence="2" id="KW-1185">Reference proteome</keyword>
<evidence type="ECO:0000313" key="2">
    <source>
        <dbReference type="Proteomes" id="UP001454489"/>
    </source>
</evidence>
<dbReference type="Proteomes" id="UP001454489">
    <property type="component" value="Unassembled WGS sequence"/>
</dbReference>
<dbReference type="EMBL" id="JBBMEX010000006">
    <property type="protein sequence ID" value="MEQ2557567.1"/>
    <property type="molecule type" value="Genomic_DNA"/>
</dbReference>
<gene>
    <name evidence="1" type="ORF">WMO43_06770</name>
</gene>
<name>A0ABV1HE10_9FIRM</name>
<organism evidence="1 2">
    <name type="scientific">Maccoyibacter intestinihominis</name>
    <dbReference type="NCBI Taxonomy" id="3133499"/>
    <lineage>
        <taxon>Bacteria</taxon>
        <taxon>Bacillati</taxon>
        <taxon>Bacillota</taxon>
        <taxon>Clostridia</taxon>
        <taxon>Lachnospirales</taxon>
        <taxon>Lachnospiraceae</taxon>
        <taxon>Maccoyibacter</taxon>
    </lineage>
</organism>
<reference evidence="1 2" key="1">
    <citation type="submission" date="2024-03" db="EMBL/GenBank/DDBJ databases">
        <title>Human intestinal bacterial collection.</title>
        <authorList>
            <person name="Pauvert C."/>
            <person name="Hitch T.C.A."/>
            <person name="Clavel T."/>
        </authorList>
    </citation>
    <scope>NUCLEOTIDE SEQUENCE [LARGE SCALE GENOMIC DNA]</scope>
    <source>
        <strain evidence="1 2">CLA-AA-H185</strain>
    </source>
</reference>
<protein>
    <submittedName>
        <fullName evidence="1">Uncharacterized protein</fullName>
    </submittedName>
</protein>
<dbReference type="RefSeq" id="WP_353530668.1">
    <property type="nucleotide sequence ID" value="NZ_JBBMEX010000006.1"/>
</dbReference>
<evidence type="ECO:0000313" key="1">
    <source>
        <dbReference type="EMBL" id="MEQ2557567.1"/>
    </source>
</evidence>
<accession>A0ABV1HE10</accession>
<proteinExistence type="predicted"/>
<sequence>MPTSTFGKQFEVRHEKAADLVKEMSKSVTPTLKQDFHSNMVFLHQNTRLKESLIRALNVR</sequence>